<accession>A0A8H6DTE2</accession>
<protein>
    <recommendedName>
        <fullName evidence="5">Tcp11 domain-containing protein</fullName>
    </recommendedName>
</protein>
<gene>
    <name evidence="3" type="ORF">GGP41_009509</name>
</gene>
<proteinExistence type="inferred from homology"/>
<feature type="region of interest" description="Disordered" evidence="2">
    <location>
        <begin position="1"/>
        <end position="86"/>
    </location>
</feature>
<dbReference type="InterPro" id="IPR008862">
    <property type="entry name" value="Tcp11"/>
</dbReference>
<feature type="region of interest" description="Disordered" evidence="2">
    <location>
        <begin position="449"/>
        <end position="512"/>
    </location>
</feature>
<dbReference type="Proteomes" id="UP000624244">
    <property type="component" value="Unassembled WGS sequence"/>
</dbReference>
<evidence type="ECO:0000256" key="1">
    <source>
        <dbReference type="ARBA" id="ARBA00010954"/>
    </source>
</evidence>
<organism evidence="3 4">
    <name type="scientific">Cochliobolus sativus</name>
    <name type="common">Common root rot and spot blotch fungus</name>
    <name type="synonym">Bipolaris sorokiniana</name>
    <dbReference type="NCBI Taxonomy" id="45130"/>
    <lineage>
        <taxon>Eukaryota</taxon>
        <taxon>Fungi</taxon>
        <taxon>Dikarya</taxon>
        <taxon>Ascomycota</taxon>
        <taxon>Pezizomycotina</taxon>
        <taxon>Dothideomycetes</taxon>
        <taxon>Pleosporomycetidae</taxon>
        <taxon>Pleosporales</taxon>
        <taxon>Pleosporineae</taxon>
        <taxon>Pleosporaceae</taxon>
        <taxon>Bipolaris</taxon>
    </lineage>
</organism>
<comment type="caution">
    <text evidence="3">The sequence shown here is derived from an EMBL/GenBank/DDBJ whole genome shotgun (WGS) entry which is preliminary data.</text>
</comment>
<feature type="compositionally biased region" description="Low complexity" evidence="2">
    <location>
        <begin position="61"/>
        <end position="81"/>
    </location>
</feature>
<comment type="similarity">
    <text evidence="1">Belongs to the TCP11 family.</text>
</comment>
<dbReference type="Pfam" id="PF05794">
    <property type="entry name" value="Tcp11"/>
    <property type="match status" value="1"/>
</dbReference>
<dbReference type="GO" id="GO:0010737">
    <property type="term" value="P:protein kinase A signaling"/>
    <property type="evidence" value="ECO:0007669"/>
    <property type="project" value="TreeGrafter"/>
</dbReference>
<dbReference type="OMA" id="FHAWKTH"/>
<feature type="compositionally biased region" description="Low complexity" evidence="2">
    <location>
        <begin position="968"/>
        <end position="984"/>
    </location>
</feature>
<dbReference type="EMBL" id="WNKQ01000018">
    <property type="protein sequence ID" value="KAF5845700.1"/>
    <property type="molecule type" value="Genomic_DNA"/>
</dbReference>
<evidence type="ECO:0000313" key="4">
    <source>
        <dbReference type="Proteomes" id="UP000624244"/>
    </source>
</evidence>
<name>A0A8H6DTE2_COCSA</name>
<evidence type="ECO:0000313" key="3">
    <source>
        <dbReference type="EMBL" id="KAF5845700.1"/>
    </source>
</evidence>
<evidence type="ECO:0000256" key="2">
    <source>
        <dbReference type="SAM" id="MobiDB-lite"/>
    </source>
</evidence>
<feature type="region of interest" description="Disordered" evidence="2">
    <location>
        <begin position="961"/>
        <end position="984"/>
    </location>
</feature>
<sequence length="984" mass="109828">MSLTDSELELVSSELRGNSDDIPEEPDMILSSDADNAESFVPPPRIAARFYRHSANRRKSSATSSRRNSISSTHSHTSNRSFRNSCQSHQVAQHLRRASILEDRKARLADRAAHAEQVRLRAALAKAAPRGSNSEERALAAKQAREKHLAQVAASCAEEVRRAKKIAEDMKERKAAEERRYRIEMEEKLAEAEKRRLEYKRNPRRPRTASSPPASLKPRTQRPVLSTEDAAKRIQVAWRSKVRRDIVREWLKLGLSIEMVQETSFDVITGMLADEKLLKTTDRIMTLFVLLPDADPAPRSAAVRTFLSSYLILGHPTHVFSRDGDQEQDLITKAKDLVISFESALTKLTKLNAYTPSPTRTETVLLAHSAFVAAFNDWKSRDSSALVETMVASFVSLDEIWQSVKDATVDEVANEYRNGIRDNQAILLSKIKKLAGPDKALMLIRKAIRESRRSKPKKRPAGDTVRPRVAGESTPDSPLSAESAAKQAEAASELAASGQAKPEDPTTQGHQAQSLSKVFTVVPDNRILVHELSIDKEYRIDPSPTADLRDALNRELCDAMRRGFEEGDSANWTTAMAENIRGKLLRLLKPGNSMHTLISETLDPEHVNRQCSQGVFSYGKFFNFIASILPKLCAPFRDTEVQALAEELKEEGDLSSMIEKLFKILHIIDLLSLDYSNFLLMNAAPTLIKEAVGYEQRMFTQDLEENKITLDRTRRWWRSAAVNMHTEADRRDPWSQANPLNRPTAHKIYARGLVDLAIATPPLRESELPETLELDRARIARIREDALRITTIGGILLTAKNLLKRDVRSQWKSEANKMWLVLKENGYMSDASTPGKISSLLESSRNMPPSTRSQLSSTITRLLTQAEAGKLSDPVLKVLFQRLKTHIFNRVSASSSGERVRAASTATEGLATTGLPEFVSQVADICEQLSKVGEVDRKCHGKWYEEIAEEMERLGVEGGEELVRSRSVESSGAASSSSSSSSSV</sequence>
<dbReference type="PANTHER" id="PTHR12832">
    <property type="entry name" value="TESTIS-SPECIFIC PROTEIN PBS13 T-COMPLEX 11"/>
    <property type="match status" value="1"/>
</dbReference>
<reference evidence="3" key="1">
    <citation type="submission" date="2019-11" db="EMBL/GenBank/DDBJ databases">
        <title>Bipolaris sorokiniana Genome sequencing.</title>
        <authorList>
            <person name="Wang H."/>
        </authorList>
    </citation>
    <scope>NUCLEOTIDE SEQUENCE</scope>
</reference>
<feature type="compositionally biased region" description="Low complexity" evidence="2">
    <location>
        <begin position="479"/>
        <end position="500"/>
    </location>
</feature>
<feature type="compositionally biased region" description="Basic residues" evidence="2">
    <location>
        <begin position="50"/>
        <end position="60"/>
    </location>
</feature>
<dbReference type="PANTHER" id="PTHR12832:SF18">
    <property type="entry name" value="IQ CALMODULIN-BINDING MOTIF DOMAIN PROTEIN (AFU_ORTHOLOGUE AFUA_1G08920)"/>
    <property type="match status" value="1"/>
</dbReference>
<feature type="region of interest" description="Disordered" evidence="2">
    <location>
        <begin position="196"/>
        <end position="226"/>
    </location>
</feature>
<evidence type="ECO:0008006" key="5">
    <source>
        <dbReference type="Google" id="ProtNLM"/>
    </source>
</evidence>
<dbReference type="AlphaFoldDB" id="A0A8H6DTE2"/>